<gene>
    <name evidence="6" type="primary">SEC65</name>
    <name evidence="6" type="ORF">H4R18_002710</name>
</gene>
<keyword evidence="7" id="KW-1185">Reference proteome</keyword>
<feature type="region of interest" description="Disordered" evidence="5">
    <location>
        <begin position="168"/>
        <end position="215"/>
    </location>
</feature>
<keyword evidence="3" id="KW-0733">Signal recognition particle</keyword>
<evidence type="ECO:0000256" key="2">
    <source>
        <dbReference type="ARBA" id="ARBA00022490"/>
    </source>
</evidence>
<keyword evidence="2" id="KW-0963">Cytoplasm</keyword>
<comment type="caution">
    <text evidence="6">The sequence shown here is derived from an EMBL/GenBank/DDBJ whole genome shotgun (WGS) entry which is preliminary data.</text>
</comment>
<feature type="compositionally biased region" description="Low complexity" evidence="5">
    <location>
        <begin position="189"/>
        <end position="199"/>
    </location>
</feature>
<reference evidence="6" key="1">
    <citation type="submission" date="2022-07" db="EMBL/GenBank/DDBJ databases">
        <title>Phylogenomic reconstructions and comparative analyses of Kickxellomycotina fungi.</title>
        <authorList>
            <person name="Reynolds N.K."/>
            <person name="Stajich J.E."/>
            <person name="Barry K."/>
            <person name="Grigoriev I.V."/>
            <person name="Crous P."/>
            <person name="Smith M.E."/>
        </authorList>
    </citation>
    <scope>NUCLEOTIDE SEQUENCE</scope>
    <source>
        <strain evidence="6">NBRC 105414</strain>
    </source>
</reference>
<dbReference type="InterPro" id="IPR036521">
    <property type="entry name" value="SRP19-like_sf"/>
</dbReference>
<feature type="compositionally biased region" description="Basic residues" evidence="5">
    <location>
        <begin position="200"/>
        <end position="215"/>
    </location>
</feature>
<accession>A0A9W8LJH3</accession>
<proteinExistence type="predicted"/>
<keyword evidence="4" id="KW-0687">Ribonucleoprotein</keyword>
<sequence length="215" mass="22907">MSSKAAGKAAELDVDDMDFPLPEAPAQAGGVRIGQSLGGMRVVSDASQFKRWVCLYPLYFDRGRSLRDGRRVPSALAVDAPHGRQVSMAAKEAGFSVCYEPNKTHPRDFFTPGRVRVQLFDAAGNCMRHDVRSRKQLLLRVAAKMPLVDAPRDKEPDLGELIASGALPTLPGMAPGMLDAGSDDDDNDAPAAGPAPGAKPAKKSKKKGKAKTVVK</sequence>
<name>A0A9W8LJH3_9FUNG</name>
<dbReference type="EMBL" id="JANBUL010000095">
    <property type="protein sequence ID" value="KAJ2781705.1"/>
    <property type="molecule type" value="Genomic_DNA"/>
</dbReference>
<evidence type="ECO:0000313" key="7">
    <source>
        <dbReference type="Proteomes" id="UP001140217"/>
    </source>
</evidence>
<dbReference type="AlphaFoldDB" id="A0A9W8LJH3"/>
<organism evidence="6 7">
    <name type="scientific">Coemansia javaensis</name>
    <dbReference type="NCBI Taxonomy" id="2761396"/>
    <lineage>
        <taxon>Eukaryota</taxon>
        <taxon>Fungi</taxon>
        <taxon>Fungi incertae sedis</taxon>
        <taxon>Zoopagomycota</taxon>
        <taxon>Kickxellomycotina</taxon>
        <taxon>Kickxellomycetes</taxon>
        <taxon>Kickxellales</taxon>
        <taxon>Kickxellaceae</taxon>
        <taxon>Coemansia</taxon>
    </lineage>
</organism>
<dbReference type="PANTHER" id="PTHR17453">
    <property type="entry name" value="SIGNAL RECOGNITION PARTICLE 19 KD PROTEIN"/>
    <property type="match status" value="1"/>
</dbReference>
<evidence type="ECO:0000256" key="4">
    <source>
        <dbReference type="ARBA" id="ARBA00023274"/>
    </source>
</evidence>
<dbReference type="OrthoDB" id="2190947at2759"/>
<dbReference type="PANTHER" id="PTHR17453:SF0">
    <property type="entry name" value="SIGNAL RECOGNITION PARTICLE 19 KDA PROTEIN"/>
    <property type="match status" value="1"/>
</dbReference>
<evidence type="ECO:0000313" key="6">
    <source>
        <dbReference type="EMBL" id="KAJ2781705.1"/>
    </source>
</evidence>
<evidence type="ECO:0000256" key="5">
    <source>
        <dbReference type="SAM" id="MobiDB-lite"/>
    </source>
</evidence>
<dbReference type="Gene3D" id="3.30.56.30">
    <property type="entry name" value="Signal recognition particle, SRP19-like subunit"/>
    <property type="match status" value="1"/>
</dbReference>
<evidence type="ECO:0000256" key="3">
    <source>
        <dbReference type="ARBA" id="ARBA00023135"/>
    </source>
</evidence>
<evidence type="ECO:0000256" key="1">
    <source>
        <dbReference type="ARBA" id="ARBA00004496"/>
    </source>
</evidence>
<dbReference type="Proteomes" id="UP001140217">
    <property type="component" value="Unassembled WGS sequence"/>
</dbReference>
<dbReference type="GO" id="GO:0008312">
    <property type="term" value="F:7S RNA binding"/>
    <property type="evidence" value="ECO:0007669"/>
    <property type="project" value="InterPro"/>
</dbReference>
<dbReference type="GO" id="GO:0006617">
    <property type="term" value="P:SRP-dependent cotranslational protein targeting to membrane, signal sequence recognition"/>
    <property type="evidence" value="ECO:0007669"/>
    <property type="project" value="TreeGrafter"/>
</dbReference>
<dbReference type="Pfam" id="PF01922">
    <property type="entry name" value="SRP19"/>
    <property type="match status" value="1"/>
</dbReference>
<comment type="subcellular location">
    <subcellularLocation>
        <location evidence="1">Cytoplasm</location>
    </subcellularLocation>
</comment>
<dbReference type="SUPFAM" id="SSF69695">
    <property type="entry name" value="SRP19"/>
    <property type="match status" value="1"/>
</dbReference>
<dbReference type="InterPro" id="IPR002778">
    <property type="entry name" value="Signal_recog_particle_SRP19"/>
</dbReference>
<protein>
    <submittedName>
        <fullName evidence="6">Signal recognition particle subunit</fullName>
    </submittedName>
</protein>
<dbReference type="GO" id="GO:0005786">
    <property type="term" value="C:signal recognition particle, endoplasmic reticulum targeting"/>
    <property type="evidence" value="ECO:0007669"/>
    <property type="project" value="UniProtKB-KW"/>
</dbReference>